<reference evidence="1" key="1">
    <citation type="journal article" date="2019" name="BMC Genomics">
        <title>A new reference genome for Sorghum bicolor reveals high levels of sequence similarity between sweet and grain genotypes: implications for the genetics of sugar metabolism.</title>
        <authorList>
            <person name="Cooper E.A."/>
            <person name="Brenton Z.W."/>
            <person name="Flinn B.S."/>
            <person name="Jenkins J."/>
            <person name="Shu S."/>
            <person name="Flowers D."/>
            <person name="Luo F."/>
            <person name="Wang Y."/>
            <person name="Xia P."/>
            <person name="Barry K."/>
            <person name="Daum C."/>
            <person name="Lipzen A."/>
            <person name="Yoshinaga Y."/>
            <person name="Schmutz J."/>
            <person name="Saski C."/>
            <person name="Vermerris W."/>
            <person name="Kresovich S."/>
        </authorList>
    </citation>
    <scope>NUCLEOTIDE SEQUENCE</scope>
</reference>
<dbReference type="AlphaFoldDB" id="A0A921R450"/>
<evidence type="ECO:0000313" key="2">
    <source>
        <dbReference type="Proteomes" id="UP000807115"/>
    </source>
</evidence>
<organism evidence="1 2">
    <name type="scientific">Sorghum bicolor</name>
    <name type="common">Sorghum</name>
    <name type="synonym">Sorghum vulgare</name>
    <dbReference type="NCBI Taxonomy" id="4558"/>
    <lineage>
        <taxon>Eukaryota</taxon>
        <taxon>Viridiplantae</taxon>
        <taxon>Streptophyta</taxon>
        <taxon>Embryophyta</taxon>
        <taxon>Tracheophyta</taxon>
        <taxon>Spermatophyta</taxon>
        <taxon>Magnoliopsida</taxon>
        <taxon>Liliopsida</taxon>
        <taxon>Poales</taxon>
        <taxon>Poaceae</taxon>
        <taxon>PACMAD clade</taxon>
        <taxon>Panicoideae</taxon>
        <taxon>Andropogonodae</taxon>
        <taxon>Andropogoneae</taxon>
        <taxon>Sorghinae</taxon>
        <taxon>Sorghum</taxon>
    </lineage>
</organism>
<accession>A0A921R450</accession>
<evidence type="ECO:0000313" key="1">
    <source>
        <dbReference type="EMBL" id="KAG0532937.1"/>
    </source>
</evidence>
<protein>
    <submittedName>
        <fullName evidence="1">Uncharacterized protein</fullName>
    </submittedName>
</protein>
<proteinExistence type="predicted"/>
<dbReference type="EMBL" id="CM027683">
    <property type="protein sequence ID" value="KAG0532937.1"/>
    <property type="molecule type" value="Genomic_DNA"/>
</dbReference>
<sequence>MPTRSSSLPARGSQRRLSALTAWLENLHLVANNAAAAVNVRGKTLEFRLQDIPFRAREITLQGIRRGAAVALAAAELQSGHDLRTVEPGYPAVEEPDDHEELIDDFAEHAEAGDDITPAEDILSRVFLED</sequence>
<name>A0A921R450_SORBI</name>
<gene>
    <name evidence="1" type="ORF">BDA96_04G148300</name>
</gene>
<dbReference type="Proteomes" id="UP000807115">
    <property type="component" value="Chromosome 4"/>
</dbReference>
<reference evidence="1" key="2">
    <citation type="submission" date="2020-10" db="EMBL/GenBank/DDBJ databases">
        <authorList>
            <person name="Cooper E.A."/>
            <person name="Brenton Z.W."/>
            <person name="Flinn B.S."/>
            <person name="Jenkins J."/>
            <person name="Shu S."/>
            <person name="Flowers D."/>
            <person name="Luo F."/>
            <person name="Wang Y."/>
            <person name="Xia P."/>
            <person name="Barry K."/>
            <person name="Daum C."/>
            <person name="Lipzen A."/>
            <person name="Yoshinaga Y."/>
            <person name="Schmutz J."/>
            <person name="Saski C."/>
            <person name="Vermerris W."/>
            <person name="Kresovich S."/>
        </authorList>
    </citation>
    <scope>NUCLEOTIDE SEQUENCE</scope>
</reference>
<comment type="caution">
    <text evidence="1">The sequence shown here is derived from an EMBL/GenBank/DDBJ whole genome shotgun (WGS) entry which is preliminary data.</text>
</comment>